<organism evidence="2 3">
    <name type="scientific">Synechococcus phage S-SCSM1</name>
    <dbReference type="NCBI Taxonomy" id="2588487"/>
    <lineage>
        <taxon>Viruses</taxon>
        <taxon>Duplodnaviria</taxon>
        <taxon>Heunggongvirae</taxon>
        <taxon>Uroviricota</taxon>
        <taxon>Caudoviricetes</taxon>
        <taxon>Pantevenvirales</taxon>
        <taxon>Kyanoviridae</taxon>
        <taxon>Zhoulongquanvirus</taxon>
        <taxon>Zhoulongquanvirus esscess</taxon>
    </lineage>
</organism>
<protein>
    <submittedName>
        <fullName evidence="2">Midasin</fullName>
    </submittedName>
</protein>
<dbReference type="EMBL" id="MK867354">
    <property type="protein sequence ID" value="QFG06312.1"/>
    <property type="molecule type" value="Genomic_DNA"/>
</dbReference>
<reference evidence="2" key="1">
    <citation type="submission" date="2019-04" db="EMBL/GenBank/DDBJ databases">
        <title>Genomic and proteomic characterization of cyanophage S-SCSM1 provides new insights into understanding the viral gene diversity and phage-host interactions.</title>
        <authorList>
            <person name="Wang Q."/>
            <person name="Xu Y."/>
            <person name="Jiao N."/>
            <person name="Zhang R."/>
        </authorList>
    </citation>
    <scope>NUCLEOTIDE SEQUENCE [LARGE SCALE GENOMIC DNA]</scope>
</reference>
<feature type="compositionally biased region" description="Polar residues" evidence="1">
    <location>
        <begin position="191"/>
        <end position="204"/>
    </location>
</feature>
<evidence type="ECO:0000313" key="2">
    <source>
        <dbReference type="EMBL" id="QFG06312.1"/>
    </source>
</evidence>
<name>A0A6M2ZHJ7_9CAUD</name>
<proteinExistence type="predicted"/>
<sequence length="711" mass="80844">MSINFEVKGQLAKLLATEDLVVEHRHVETAMFNVHTRVLTLPMWKKASECVFDMLVAHEVGHALFTPDEWDWDTPKQFVNVVEDARIEKLMKRKYAGLSKTFYRGYDELADEDFFALENEDIPLMNLADRANLYFKIGNYVTIPFHNPEESRLIKAIADCETFADVLIVAEELYNYCKQKQDENLNEVSLAPTQGSSGSAENQNTSDSSGGELETESTETSEEGESGEDSMPEIESSSGGGSSDLDVKTAEKLQDAISELIDDYGADNPYSEATYLSIPNLNLKTVVSSNEEIHKMCDENWELQQKHPSSVRHLEWADSEYDKFKKSAQKEVNYLVKEFECRKSASAYARAAVSRTGVLDTSKLHTYKYNEDLFKKVTILPDGKNHGLIFVLDWSGSMSSVMLDTMKQLFNLIWFCRKVSIPFDVFAFTNEYNYMTWDENNNPVYPEPHYEKKDATLVVNEHFSMMNILTSNVNNRVLEKQMKSLHRIAFSFTKYVEYGVPARMGLSGTPLNEALISLHNIIPAFKKQYSLEKVQCIVLTDGEAAPCNRHSEVTYPNGEQHLGTQRLHANCYVRDRKIGNTYKVVNYHDSAYVSFTNLLLTNLKDNFPNTNFVGIRVLEGRDSGSFIRLHSETWEETEELKSKWKKDRCVMIKNSGYDTYIGLSGSDLSNQADFEVDEGATKAKIKSAFVKSLKTKKANKKVLNEFVSMIA</sequence>
<dbReference type="Proteomes" id="UP000515683">
    <property type="component" value="Segment"/>
</dbReference>
<accession>A0A6M2ZHJ7</accession>
<feature type="compositionally biased region" description="Acidic residues" evidence="1">
    <location>
        <begin position="213"/>
        <end position="232"/>
    </location>
</feature>
<gene>
    <name evidence="2" type="ORF">SSCSM1_55</name>
</gene>
<evidence type="ECO:0000256" key="1">
    <source>
        <dbReference type="SAM" id="MobiDB-lite"/>
    </source>
</evidence>
<keyword evidence="3" id="KW-1185">Reference proteome</keyword>
<evidence type="ECO:0000313" key="3">
    <source>
        <dbReference type="Proteomes" id="UP000515683"/>
    </source>
</evidence>
<feature type="region of interest" description="Disordered" evidence="1">
    <location>
        <begin position="190"/>
        <end position="246"/>
    </location>
</feature>